<protein>
    <submittedName>
        <fullName evidence="1">Uncharacterized protein</fullName>
    </submittedName>
</protein>
<comment type="caution">
    <text evidence="1">The sequence shown here is derived from an EMBL/GenBank/DDBJ whole genome shotgun (WGS) entry which is preliminary data.</text>
</comment>
<keyword evidence="2" id="KW-1185">Reference proteome</keyword>
<sequence length="72" mass="8116">MPCDCMMYMKYILDRAFQSGCAPVKPREVNDRTLDGGVEVLEHDREGGSFPSHSNVVFISQDHVFNPQRISG</sequence>
<name>A0ACC2TJ27_9FUNG</name>
<proteinExistence type="predicted"/>
<gene>
    <name evidence="1" type="ORF">DSO57_1003780</name>
</gene>
<evidence type="ECO:0000313" key="2">
    <source>
        <dbReference type="Proteomes" id="UP001165960"/>
    </source>
</evidence>
<dbReference type="Proteomes" id="UP001165960">
    <property type="component" value="Unassembled WGS sequence"/>
</dbReference>
<reference evidence="1" key="1">
    <citation type="submission" date="2022-04" db="EMBL/GenBank/DDBJ databases">
        <title>Genome of the entomopathogenic fungus Entomophthora muscae.</title>
        <authorList>
            <person name="Elya C."/>
            <person name="Lovett B.R."/>
            <person name="Lee E."/>
            <person name="Macias A.M."/>
            <person name="Hajek A.E."/>
            <person name="De Bivort B.L."/>
            <person name="Kasson M.T."/>
            <person name="De Fine Licht H.H."/>
            <person name="Stajich J.E."/>
        </authorList>
    </citation>
    <scope>NUCLEOTIDE SEQUENCE</scope>
    <source>
        <strain evidence="1">Berkeley</strain>
    </source>
</reference>
<accession>A0ACC2TJ27</accession>
<dbReference type="EMBL" id="QTSX02002849">
    <property type="protein sequence ID" value="KAJ9074725.1"/>
    <property type="molecule type" value="Genomic_DNA"/>
</dbReference>
<organism evidence="1 2">
    <name type="scientific">Entomophthora muscae</name>
    <dbReference type="NCBI Taxonomy" id="34485"/>
    <lineage>
        <taxon>Eukaryota</taxon>
        <taxon>Fungi</taxon>
        <taxon>Fungi incertae sedis</taxon>
        <taxon>Zoopagomycota</taxon>
        <taxon>Entomophthoromycotina</taxon>
        <taxon>Entomophthoromycetes</taxon>
        <taxon>Entomophthorales</taxon>
        <taxon>Entomophthoraceae</taxon>
        <taxon>Entomophthora</taxon>
    </lineage>
</organism>
<evidence type="ECO:0000313" key="1">
    <source>
        <dbReference type="EMBL" id="KAJ9074725.1"/>
    </source>
</evidence>